<feature type="chain" id="PRO_5040765244" description="N,N-dimethylformamidase beta subunit-like C-terminal domain-containing protein" evidence="2">
    <location>
        <begin position="28"/>
        <end position="838"/>
    </location>
</feature>
<evidence type="ECO:0000259" key="3">
    <source>
        <dbReference type="Pfam" id="PF20254"/>
    </source>
</evidence>
<keyword evidence="5" id="KW-1185">Reference proteome</keyword>
<organism evidence="4 5">
    <name type="scientific">Lamprobacter modestohalophilus</name>
    <dbReference type="NCBI Taxonomy" id="1064514"/>
    <lineage>
        <taxon>Bacteria</taxon>
        <taxon>Pseudomonadati</taxon>
        <taxon>Pseudomonadota</taxon>
        <taxon>Gammaproteobacteria</taxon>
        <taxon>Chromatiales</taxon>
        <taxon>Chromatiaceae</taxon>
        <taxon>Lamprobacter</taxon>
    </lineage>
</organism>
<protein>
    <recommendedName>
        <fullName evidence="3">N,N-dimethylformamidase beta subunit-like C-terminal domain-containing protein</fullName>
    </recommendedName>
</protein>
<gene>
    <name evidence="4" type="ORF">CKO42_15780</name>
</gene>
<evidence type="ECO:0000256" key="2">
    <source>
        <dbReference type="SAM" id="SignalP"/>
    </source>
</evidence>
<evidence type="ECO:0000256" key="1">
    <source>
        <dbReference type="SAM" id="MobiDB-lite"/>
    </source>
</evidence>
<keyword evidence="2" id="KW-0732">Signal</keyword>
<sequence>MISRRSVACLLLAIAMMHGVDPTLAAAADCNPVANPVAIENTKAGTRDWQLSNPANDIDKQIKGFASLTSVAPNETLDFHVSVTPAQDYRIEIYRLGWYGGSGGRLLFKRDSLSGDTQPDAIQDPTTGLVSMPWEVSYSLTIPPNWVSGVYAAKLINAQGFDNYVIFVVRDDRRAASLLFQRSVTTDQAYNNYPDDGAIGKSLYNYNSHGGETIGGSPRAVKVSFDRPYTGRGAGSFFDWEYSLLRWIERQGYDVSYNTNLDTHRNGSMLLSHNAFLSTGHDEYWTKEMRDAVEAARDSGVHLAFFGANAAYWQSRLEPSDDGTPDRVLTVYKNWQIDPIADPARKTVLWRQIAGRAEQQLLGVQYLTYGDWDENTDYVVQNSKHWLYAGTGFVDGDRVPGIVGYEVDSFQSAFPAPVGTDHTFLSASEYLDAYGDRVTSQASIYQAPSGAWVFASGTMCWSWALDNTGLIDARLQQTTANLLDAFNGGRCEPTTPAPDDREGQVYEDAEDGETTGWRVYAGTGAIENLADAARGSRVIALQGNGMQTGYQLRSEDGSPWQDAEHTQLVLDLRYSEPFRLYVNVETNDGQRYLEYSPVGIGNDWTWDIYIHHGLSASLTNGQWQRIERDLVADLKAAEPQLELLQVNGVLIRGSGRLDDITLAGEASSTPPSPDDREGQVYEDAEDGETAGWRVYAGTGAIKNLADAVRGSRVIALQGNGMQTGYQLRSEDGSPWQDAEHTQLVLDLRYSEPFRLYVNVETNDGQRYLEYSPVGIGNDWTWDIYIHHGLSASLTNGQWQRIERDLVADLKAAEPPLELRQVNGVLIRGSGRLDDIELR</sequence>
<comment type="caution">
    <text evidence="4">The sequence shown here is derived from an EMBL/GenBank/DDBJ whole genome shotgun (WGS) entry which is preliminary data.</text>
</comment>
<dbReference type="Proteomes" id="UP001138768">
    <property type="component" value="Unassembled WGS sequence"/>
</dbReference>
<dbReference type="EMBL" id="NRRY01000027">
    <property type="protein sequence ID" value="MBK1619876.1"/>
    <property type="molecule type" value="Genomic_DNA"/>
</dbReference>
<dbReference type="Pfam" id="PF20254">
    <property type="entry name" value="DMFA2_C"/>
    <property type="match status" value="1"/>
</dbReference>
<feature type="domain" description="N,N-dimethylformamidase beta subunit-like C-terminal" evidence="3">
    <location>
        <begin position="90"/>
        <end position="467"/>
    </location>
</feature>
<feature type="signal peptide" evidence="2">
    <location>
        <begin position="1"/>
        <end position="27"/>
    </location>
</feature>
<evidence type="ECO:0000313" key="4">
    <source>
        <dbReference type="EMBL" id="MBK1619876.1"/>
    </source>
</evidence>
<accession>A0A9X1B5H9</accession>
<feature type="region of interest" description="Disordered" evidence="1">
    <location>
        <begin position="662"/>
        <end position="682"/>
    </location>
</feature>
<dbReference type="InterPro" id="IPR046540">
    <property type="entry name" value="DMFA2_C"/>
</dbReference>
<evidence type="ECO:0000313" key="5">
    <source>
        <dbReference type="Proteomes" id="UP001138768"/>
    </source>
</evidence>
<reference evidence="4 5" key="1">
    <citation type="journal article" date="2020" name="Microorganisms">
        <title>Osmotic Adaptation and Compatible Solute Biosynthesis of Phototrophic Bacteria as Revealed from Genome Analyses.</title>
        <authorList>
            <person name="Imhoff J.F."/>
            <person name="Rahn T."/>
            <person name="Kunzel S."/>
            <person name="Keller A."/>
            <person name="Neulinger S.C."/>
        </authorList>
    </citation>
    <scope>NUCLEOTIDE SEQUENCE [LARGE SCALE GENOMIC DNA]</scope>
    <source>
        <strain evidence="4 5">DSM 25653</strain>
    </source>
</reference>
<dbReference type="AlphaFoldDB" id="A0A9X1B5H9"/>
<name>A0A9X1B5H9_9GAMM</name>
<proteinExistence type="predicted"/>